<gene>
    <name evidence="1" type="ORF">ARTHRO_40617</name>
</gene>
<name>A0A9P1NZT3_9CYAN</name>
<sequence length="68" mass="7363">MVTTPVSEALLGGWGIIRLRQIVTVSDIQISPNQVSILPGQRLSDRLYQSDSLDSAESLLTALLGVLR</sequence>
<organism evidence="1 2">
    <name type="scientific">Limnospira indica PCC 8005</name>
    <dbReference type="NCBI Taxonomy" id="376219"/>
    <lineage>
        <taxon>Bacteria</taxon>
        <taxon>Bacillati</taxon>
        <taxon>Cyanobacteriota</taxon>
        <taxon>Cyanophyceae</taxon>
        <taxon>Oscillatoriophycideae</taxon>
        <taxon>Oscillatoriales</taxon>
        <taxon>Sirenicapillariaceae</taxon>
        <taxon>Limnospira</taxon>
    </lineage>
</organism>
<protein>
    <submittedName>
        <fullName evidence="1">Uncharacterized protein</fullName>
    </submittedName>
</protein>
<dbReference type="AlphaFoldDB" id="A0A9P1NZT3"/>
<evidence type="ECO:0000313" key="1">
    <source>
        <dbReference type="EMBL" id="CDM96211.1"/>
    </source>
</evidence>
<evidence type="ECO:0000313" key="2">
    <source>
        <dbReference type="Proteomes" id="UP000032946"/>
    </source>
</evidence>
<proteinExistence type="predicted"/>
<dbReference type="Proteomes" id="UP000032946">
    <property type="component" value="Chromosome"/>
</dbReference>
<accession>A0A9P1NZT3</accession>
<keyword evidence="2" id="KW-1185">Reference proteome</keyword>
<dbReference type="EMBL" id="FO818640">
    <property type="protein sequence ID" value="CDM96211.1"/>
    <property type="molecule type" value="Genomic_DNA"/>
</dbReference>
<reference evidence="1 2" key="1">
    <citation type="submission" date="2014-02" db="EMBL/GenBank/DDBJ databases">
        <authorList>
            <person name="Genoscope - CEA"/>
        </authorList>
    </citation>
    <scope>NUCLEOTIDE SEQUENCE [LARGE SCALE GENOMIC DNA]</scope>
    <source>
        <strain evidence="1 2">PCC 8005</strain>
    </source>
</reference>